<dbReference type="RefSeq" id="WP_160606099.1">
    <property type="nucleotide sequence ID" value="NZ_WTYF01000003.1"/>
</dbReference>
<evidence type="ECO:0000313" key="3">
    <source>
        <dbReference type="Proteomes" id="UP000444185"/>
    </source>
</evidence>
<dbReference type="AlphaFoldDB" id="A0A844XW22"/>
<feature type="domain" description="YgjP-like metallopeptidase" evidence="1">
    <location>
        <begin position="33"/>
        <end position="231"/>
    </location>
</feature>
<evidence type="ECO:0000313" key="2">
    <source>
        <dbReference type="EMBL" id="MXO49754.1"/>
    </source>
</evidence>
<name>A0A844XW22_9SPHN</name>
<dbReference type="Proteomes" id="UP000444185">
    <property type="component" value="Unassembled WGS sequence"/>
</dbReference>
<dbReference type="CDD" id="cd07344">
    <property type="entry name" value="M48_yhfN_like"/>
    <property type="match status" value="1"/>
</dbReference>
<dbReference type="PANTHER" id="PTHR30399:SF1">
    <property type="entry name" value="UTP PYROPHOSPHATASE"/>
    <property type="match status" value="1"/>
</dbReference>
<dbReference type="OrthoDB" id="9795402at2"/>
<dbReference type="InterPro" id="IPR053136">
    <property type="entry name" value="UTP_pyrophosphatase-like"/>
</dbReference>
<protein>
    <submittedName>
        <fullName evidence="2">DUF45 domain-containing protein</fullName>
    </submittedName>
</protein>
<dbReference type="PANTHER" id="PTHR30399">
    <property type="entry name" value="UNCHARACTERIZED PROTEIN YGJP"/>
    <property type="match status" value="1"/>
</dbReference>
<dbReference type="EMBL" id="WTYF01000003">
    <property type="protein sequence ID" value="MXO49754.1"/>
    <property type="molecule type" value="Genomic_DNA"/>
</dbReference>
<organism evidence="2 3">
    <name type="scientific">Qipengyuania gaetbuli</name>
    <dbReference type="NCBI Taxonomy" id="266952"/>
    <lineage>
        <taxon>Bacteria</taxon>
        <taxon>Pseudomonadati</taxon>
        <taxon>Pseudomonadota</taxon>
        <taxon>Alphaproteobacteria</taxon>
        <taxon>Sphingomonadales</taxon>
        <taxon>Erythrobacteraceae</taxon>
        <taxon>Qipengyuania</taxon>
    </lineage>
</organism>
<keyword evidence="3" id="KW-1185">Reference proteome</keyword>
<comment type="caution">
    <text evidence="2">The sequence shown here is derived from an EMBL/GenBank/DDBJ whole genome shotgun (WGS) entry which is preliminary data.</text>
</comment>
<accession>A0A844XW22</accession>
<dbReference type="Pfam" id="PF01863">
    <property type="entry name" value="YgjP-like"/>
    <property type="match status" value="1"/>
</dbReference>
<proteinExistence type="predicted"/>
<evidence type="ECO:0000259" key="1">
    <source>
        <dbReference type="Pfam" id="PF01863"/>
    </source>
</evidence>
<dbReference type="Gene3D" id="3.30.2010.10">
    <property type="entry name" value="Metalloproteases ('zincins'), catalytic domain"/>
    <property type="match status" value="1"/>
</dbReference>
<gene>
    <name evidence="2" type="ORF">GRI42_00350</name>
</gene>
<dbReference type="InterPro" id="IPR002725">
    <property type="entry name" value="YgjP-like_metallopeptidase"/>
</dbReference>
<sequence length="240" mass="27064">MIEWLRGEALEPEITIAGRSLPIEIRRHPRARRLTLRLAPDGSAVRITLPRWCASKEAIAFAHARAAWLEVQLAKVPEAHDPVASGTLPYRGEEIAIDWRADAPRRPVLADGRLTLGGPEDTLARRLQRWLEAEAERHFSDDAAQYCARAGLAVAPVRLTRAKRRWGSCSSEGVLRLNWRLVMAPDHVRRSVVAHEVAHLVHFDHSPAFHALLDRLFEGEVEEANAWLSRHGRKLYASFS</sequence>
<reference evidence="2 3" key="1">
    <citation type="submission" date="2019-12" db="EMBL/GenBank/DDBJ databases">
        <title>Genomic-based taxomic classification of the family Erythrobacteraceae.</title>
        <authorList>
            <person name="Xu L."/>
        </authorList>
    </citation>
    <scope>NUCLEOTIDE SEQUENCE [LARGE SCALE GENOMIC DNA]</scope>
    <source>
        <strain evidence="2 3">DSM 16225</strain>
    </source>
</reference>